<keyword evidence="2" id="KW-0789">Thiol protease inhibitor</keyword>
<dbReference type="InterPro" id="IPR000010">
    <property type="entry name" value="Cystatin_dom"/>
</dbReference>
<dbReference type="InterPro" id="IPR018073">
    <property type="entry name" value="Prot_inh_cystat_CS"/>
</dbReference>
<dbReference type="Proteomes" id="UP001652660">
    <property type="component" value="Chromosome 3c"/>
</dbReference>
<sequence length="139" mass="15374">MAKPSSSLLTLPSFLLIFFILALFSTTLQVNALGRKVGAREKIEDVKSNKEVQELGEYCVSEYNKSLRKKNNESGAPIIFTSVVEAEKQVVAGIKYYLKIKATTSSGVPKVYDAIVVVQPWVHTKPRQLLNFSPSPATK</sequence>
<proteinExistence type="predicted"/>
<dbReference type="PANTHER" id="PTHR47373">
    <property type="entry name" value="CYSTEINE PROTEINASE INHIBITOR 2"/>
    <property type="match status" value="1"/>
</dbReference>
<evidence type="ECO:0000259" key="4">
    <source>
        <dbReference type="SMART" id="SM00043"/>
    </source>
</evidence>
<accession>A0A6P6WNV8</accession>
<reference evidence="5" key="1">
    <citation type="journal article" date="2025" name="Foods">
        <title>Unveiling the Microbial Signatures of Arabica Coffee Cherries: Insights into Ripeness Specific Diversity, Functional Traits, and Implications for Quality and Safety.</title>
        <authorList>
            <consortium name="RefSeq"/>
            <person name="Tenea G.N."/>
            <person name="Cifuentes V."/>
            <person name="Reyes P."/>
            <person name="Cevallos-Vallejos M."/>
        </authorList>
    </citation>
    <scope>NUCLEOTIDE SEQUENCE [LARGE SCALE GENOMIC DNA]</scope>
</reference>
<evidence type="ECO:0000256" key="3">
    <source>
        <dbReference type="SAM" id="SignalP"/>
    </source>
</evidence>
<dbReference type="RefSeq" id="XP_027116960.1">
    <property type="nucleotide sequence ID" value="XM_027261159.2"/>
</dbReference>
<dbReference type="SUPFAM" id="SSF54403">
    <property type="entry name" value="Cystatin/monellin"/>
    <property type="match status" value="1"/>
</dbReference>
<evidence type="ECO:0000313" key="6">
    <source>
        <dbReference type="RefSeq" id="XP_027116960.1"/>
    </source>
</evidence>
<feature type="domain" description="Cystatin" evidence="4">
    <location>
        <begin position="35"/>
        <end position="135"/>
    </location>
</feature>
<dbReference type="OrthoDB" id="1908104at2759"/>
<name>A0A6P6WNV8_COFAR</name>
<feature type="chain" id="PRO_5027670556" evidence="3">
    <location>
        <begin position="33"/>
        <end position="139"/>
    </location>
</feature>
<gene>
    <name evidence="6" type="primary">LOC113734568</name>
</gene>
<dbReference type="PROSITE" id="PS00287">
    <property type="entry name" value="CYSTATIN"/>
    <property type="match status" value="1"/>
</dbReference>
<protein>
    <submittedName>
        <fullName evidence="6">Cysteine proteinase inhibitor B</fullName>
    </submittedName>
</protein>
<dbReference type="GeneID" id="113734568"/>
<keyword evidence="5" id="KW-1185">Reference proteome</keyword>
<dbReference type="AlphaFoldDB" id="A0A6P6WNV8"/>
<keyword evidence="1" id="KW-0646">Protease inhibitor</keyword>
<dbReference type="GO" id="GO:0004869">
    <property type="term" value="F:cysteine-type endopeptidase inhibitor activity"/>
    <property type="evidence" value="ECO:0007669"/>
    <property type="project" value="UniProtKB-KW"/>
</dbReference>
<feature type="signal peptide" evidence="3">
    <location>
        <begin position="1"/>
        <end position="32"/>
    </location>
</feature>
<keyword evidence="3" id="KW-0732">Signal</keyword>
<evidence type="ECO:0000313" key="5">
    <source>
        <dbReference type="Proteomes" id="UP001652660"/>
    </source>
</evidence>
<reference evidence="6" key="2">
    <citation type="submission" date="2025-08" db="UniProtKB">
        <authorList>
            <consortium name="RefSeq"/>
        </authorList>
    </citation>
    <scope>IDENTIFICATION</scope>
    <source>
        <tissue evidence="6">Leaves</tissue>
    </source>
</reference>
<organism evidence="5 6">
    <name type="scientific">Coffea arabica</name>
    <name type="common">Arabian coffee</name>
    <dbReference type="NCBI Taxonomy" id="13443"/>
    <lineage>
        <taxon>Eukaryota</taxon>
        <taxon>Viridiplantae</taxon>
        <taxon>Streptophyta</taxon>
        <taxon>Embryophyta</taxon>
        <taxon>Tracheophyta</taxon>
        <taxon>Spermatophyta</taxon>
        <taxon>Magnoliopsida</taxon>
        <taxon>eudicotyledons</taxon>
        <taxon>Gunneridae</taxon>
        <taxon>Pentapetalae</taxon>
        <taxon>asterids</taxon>
        <taxon>lamiids</taxon>
        <taxon>Gentianales</taxon>
        <taxon>Rubiaceae</taxon>
        <taxon>Ixoroideae</taxon>
        <taxon>Gardenieae complex</taxon>
        <taxon>Bertiereae - Coffeeae clade</taxon>
        <taxon>Coffeeae</taxon>
        <taxon>Coffea</taxon>
    </lineage>
</organism>
<dbReference type="Pfam" id="PF16845">
    <property type="entry name" value="SQAPI"/>
    <property type="match status" value="1"/>
</dbReference>
<dbReference type="Gene3D" id="3.10.450.10">
    <property type="match status" value="1"/>
</dbReference>
<dbReference type="InterPro" id="IPR046350">
    <property type="entry name" value="Cystatin_sf"/>
</dbReference>
<evidence type="ECO:0000256" key="1">
    <source>
        <dbReference type="ARBA" id="ARBA00022690"/>
    </source>
</evidence>
<dbReference type="SMART" id="SM00043">
    <property type="entry name" value="CY"/>
    <property type="match status" value="1"/>
</dbReference>
<dbReference type="CDD" id="cd00042">
    <property type="entry name" value="CY"/>
    <property type="match status" value="1"/>
</dbReference>
<evidence type="ECO:0000256" key="2">
    <source>
        <dbReference type="ARBA" id="ARBA00022704"/>
    </source>
</evidence>
<dbReference type="PANTHER" id="PTHR47373:SF1">
    <property type="entry name" value="CYSTEINE PROTEINASE INHIBITOR 2"/>
    <property type="match status" value="1"/>
</dbReference>